<dbReference type="RefSeq" id="WP_201937354.1">
    <property type="nucleotide sequence ID" value="NZ_JAERSG010000004.1"/>
</dbReference>
<evidence type="ECO:0000313" key="3">
    <source>
        <dbReference type="Proteomes" id="UP000636918"/>
    </source>
</evidence>
<keyword evidence="3" id="KW-1185">Reference proteome</keyword>
<evidence type="ECO:0000256" key="1">
    <source>
        <dbReference type="SAM" id="MobiDB-lite"/>
    </source>
</evidence>
<accession>A0ABS1LDJ0</accession>
<proteinExistence type="predicted"/>
<name>A0ABS1LDJ0_9ACTN</name>
<dbReference type="Proteomes" id="UP000636918">
    <property type="component" value="Unassembled WGS sequence"/>
</dbReference>
<sequence>MSDHTSSPTPPVGRRRVAEAAGRRPSPLTVLAVAIPLLTVAALAIVRPADEPPTSYAPTSAPLDRATAVCPARLPGADDLRLGAAGPGSGELASGDLALRVGRDDDTTTIDAGIGSLTEREPVVVNGSGDLAAGLVVTRSGAGSAVDCDRPVPERWFTGVGASAEHSSILTLVNPDKGPAVADVTVWDGSALVDVPALRGVRVPGGGSESFDLGQVVPSRDALALRVQVSRGRLASSVVDQVDPVGRDRPVREWLPSQVAPATTSYVAGVGTGAADRTLTVANPGDSEVRVTLELVSEESEFAPSGLEEISLAPASVRDVDLSGVLRGRKAAGVQALRVEATGPVTASLRTRISDDLALSAAGPTVTDEAAVALPAGSKRLVVVGATAPGVLTLQAWDEDGQAVVRERRVELDPSTAARIRLPDEAVLALVQLDRTAGVVSLEVSDRGLSVLPLAPLATSSEVADVRPAQR</sequence>
<protein>
    <recommendedName>
        <fullName evidence="4">Secreted protein</fullName>
    </recommendedName>
</protein>
<gene>
    <name evidence="2" type="ORF">JI751_13340</name>
</gene>
<evidence type="ECO:0000313" key="2">
    <source>
        <dbReference type="EMBL" id="MBL0748596.1"/>
    </source>
</evidence>
<dbReference type="EMBL" id="JAERSG010000004">
    <property type="protein sequence ID" value="MBL0748596.1"/>
    <property type="molecule type" value="Genomic_DNA"/>
</dbReference>
<comment type="caution">
    <text evidence="2">The sequence shown here is derived from an EMBL/GenBank/DDBJ whole genome shotgun (WGS) entry which is preliminary data.</text>
</comment>
<reference evidence="2 3" key="1">
    <citation type="submission" date="2021-01" db="EMBL/GenBank/DDBJ databases">
        <title>Genome seq and assembly of Nocardiodes sp. G10.</title>
        <authorList>
            <person name="Chhetri G."/>
        </authorList>
    </citation>
    <scope>NUCLEOTIDE SEQUENCE [LARGE SCALE GENOMIC DNA]</scope>
    <source>
        <strain evidence="2 3">G10</strain>
    </source>
</reference>
<dbReference type="InterPro" id="IPR043777">
    <property type="entry name" value="DUF5719"/>
</dbReference>
<organism evidence="2 3">
    <name type="scientific">Nocardioides baculatus</name>
    <dbReference type="NCBI Taxonomy" id="2801337"/>
    <lineage>
        <taxon>Bacteria</taxon>
        <taxon>Bacillati</taxon>
        <taxon>Actinomycetota</taxon>
        <taxon>Actinomycetes</taxon>
        <taxon>Propionibacteriales</taxon>
        <taxon>Nocardioidaceae</taxon>
        <taxon>Nocardioides</taxon>
    </lineage>
</organism>
<feature type="region of interest" description="Disordered" evidence="1">
    <location>
        <begin position="1"/>
        <end position="23"/>
    </location>
</feature>
<dbReference type="Pfam" id="PF18986">
    <property type="entry name" value="DUF5719"/>
    <property type="match status" value="1"/>
</dbReference>
<evidence type="ECO:0008006" key="4">
    <source>
        <dbReference type="Google" id="ProtNLM"/>
    </source>
</evidence>